<dbReference type="Gene3D" id="3.30.40.100">
    <property type="match status" value="1"/>
</dbReference>
<dbReference type="PANTHER" id="PTHR46524">
    <property type="entry name" value="CW-TYPE ZINC FINGER"/>
    <property type="match status" value="1"/>
</dbReference>
<evidence type="ECO:0000256" key="2">
    <source>
        <dbReference type="ARBA" id="ARBA00022771"/>
    </source>
</evidence>
<dbReference type="EMBL" id="JBJUIK010000013">
    <property type="protein sequence ID" value="KAL3508072.1"/>
    <property type="molecule type" value="Genomic_DNA"/>
</dbReference>
<feature type="compositionally biased region" description="Polar residues" evidence="4">
    <location>
        <begin position="167"/>
        <end position="178"/>
    </location>
</feature>
<feature type="compositionally biased region" description="Basic and acidic residues" evidence="4">
    <location>
        <begin position="850"/>
        <end position="870"/>
    </location>
</feature>
<feature type="compositionally biased region" description="Polar residues" evidence="4">
    <location>
        <begin position="395"/>
        <end position="415"/>
    </location>
</feature>
<feature type="region of interest" description="Disordered" evidence="4">
    <location>
        <begin position="202"/>
        <end position="229"/>
    </location>
</feature>
<feature type="region of interest" description="Disordered" evidence="4">
    <location>
        <begin position="1395"/>
        <end position="1430"/>
    </location>
</feature>
<comment type="caution">
    <text evidence="6">The sequence shown here is derived from an EMBL/GenBank/DDBJ whole genome shotgun (WGS) entry which is preliminary data.</text>
</comment>
<dbReference type="GO" id="GO:0008270">
    <property type="term" value="F:zinc ion binding"/>
    <property type="evidence" value="ECO:0007669"/>
    <property type="project" value="UniProtKB-KW"/>
</dbReference>
<feature type="region of interest" description="Disordered" evidence="4">
    <location>
        <begin position="923"/>
        <end position="994"/>
    </location>
</feature>
<feature type="compositionally biased region" description="Basic and acidic residues" evidence="4">
    <location>
        <begin position="568"/>
        <end position="582"/>
    </location>
</feature>
<keyword evidence="1" id="KW-0479">Metal-binding</keyword>
<feature type="region of interest" description="Disordered" evidence="4">
    <location>
        <begin position="553"/>
        <end position="619"/>
    </location>
</feature>
<feature type="compositionally biased region" description="Basic and acidic residues" evidence="4">
    <location>
        <begin position="1072"/>
        <end position="1085"/>
    </location>
</feature>
<proteinExistence type="predicted"/>
<feature type="compositionally biased region" description="Basic and acidic residues" evidence="4">
    <location>
        <begin position="928"/>
        <end position="946"/>
    </location>
</feature>
<organism evidence="6 7">
    <name type="scientific">Cinchona calisaya</name>
    <dbReference type="NCBI Taxonomy" id="153742"/>
    <lineage>
        <taxon>Eukaryota</taxon>
        <taxon>Viridiplantae</taxon>
        <taxon>Streptophyta</taxon>
        <taxon>Embryophyta</taxon>
        <taxon>Tracheophyta</taxon>
        <taxon>Spermatophyta</taxon>
        <taxon>Magnoliopsida</taxon>
        <taxon>eudicotyledons</taxon>
        <taxon>Gunneridae</taxon>
        <taxon>Pentapetalae</taxon>
        <taxon>asterids</taxon>
        <taxon>lamiids</taxon>
        <taxon>Gentianales</taxon>
        <taxon>Rubiaceae</taxon>
        <taxon>Cinchonoideae</taxon>
        <taxon>Cinchoneae</taxon>
        <taxon>Cinchona</taxon>
    </lineage>
</organism>
<feature type="compositionally biased region" description="Acidic residues" evidence="4">
    <location>
        <begin position="12"/>
        <end position="28"/>
    </location>
</feature>
<feature type="region of interest" description="Disordered" evidence="4">
    <location>
        <begin position="1025"/>
        <end position="1095"/>
    </location>
</feature>
<evidence type="ECO:0000256" key="3">
    <source>
        <dbReference type="ARBA" id="ARBA00022833"/>
    </source>
</evidence>
<protein>
    <recommendedName>
        <fullName evidence="5">CW-type domain-containing protein</fullName>
    </recommendedName>
</protein>
<evidence type="ECO:0000313" key="6">
    <source>
        <dbReference type="EMBL" id="KAL3508072.1"/>
    </source>
</evidence>
<evidence type="ECO:0000256" key="4">
    <source>
        <dbReference type="SAM" id="MobiDB-lite"/>
    </source>
</evidence>
<feature type="region of interest" description="Disordered" evidence="4">
    <location>
        <begin position="160"/>
        <end position="179"/>
    </location>
</feature>
<gene>
    <name evidence="6" type="ORF">ACH5RR_033454</name>
</gene>
<feature type="compositionally biased region" description="Basic and acidic residues" evidence="4">
    <location>
        <begin position="1276"/>
        <end position="1298"/>
    </location>
</feature>
<evidence type="ECO:0000259" key="5">
    <source>
        <dbReference type="PROSITE" id="PS51050"/>
    </source>
</evidence>
<feature type="region of interest" description="Disordered" evidence="4">
    <location>
        <begin position="1"/>
        <end position="28"/>
    </location>
</feature>
<feature type="compositionally biased region" description="Polar residues" evidence="4">
    <location>
        <begin position="828"/>
        <end position="842"/>
    </location>
</feature>
<feature type="compositionally biased region" description="Basic and acidic residues" evidence="4">
    <location>
        <begin position="425"/>
        <end position="438"/>
    </location>
</feature>
<keyword evidence="7" id="KW-1185">Reference proteome</keyword>
<feature type="compositionally biased region" description="Low complexity" evidence="4">
    <location>
        <begin position="202"/>
        <end position="217"/>
    </location>
</feature>
<keyword evidence="3" id="KW-0862">Zinc</keyword>
<feature type="region of interest" description="Disordered" evidence="4">
    <location>
        <begin position="1205"/>
        <end position="1232"/>
    </location>
</feature>
<dbReference type="PROSITE" id="PS51050">
    <property type="entry name" value="ZF_CW"/>
    <property type="match status" value="1"/>
</dbReference>
<dbReference type="Proteomes" id="UP001630127">
    <property type="component" value="Unassembled WGS sequence"/>
</dbReference>
<feature type="compositionally biased region" description="Basic and acidic residues" evidence="4">
    <location>
        <begin position="760"/>
        <end position="771"/>
    </location>
</feature>
<feature type="compositionally biased region" description="Polar residues" evidence="4">
    <location>
        <begin position="80"/>
        <end position="101"/>
    </location>
</feature>
<feature type="compositionally biased region" description="Polar residues" evidence="4">
    <location>
        <begin position="891"/>
        <end position="901"/>
    </location>
</feature>
<dbReference type="InterPro" id="IPR056406">
    <property type="entry name" value="THD_CWZF3/5/7"/>
</dbReference>
<feature type="compositionally biased region" description="Low complexity" evidence="4">
    <location>
        <begin position="1026"/>
        <end position="1037"/>
    </location>
</feature>
<feature type="region of interest" description="Disordered" evidence="4">
    <location>
        <begin position="395"/>
        <end position="529"/>
    </location>
</feature>
<dbReference type="Pfam" id="PF24756">
    <property type="entry name" value="THD_CWZF3-5-7"/>
    <property type="match status" value="1"/>
</dbReference>
<feature type="compositionally biased region" description="Polar residues" evidence="4">
    <location>
        <begin position="871"/>
        <end position="882"/>
    </location>
</feature>
<feature type="compositionally biased region" description="Polar residues" evidence="4">
    <location>
        <begin position="591"/>
        <end position="604"/>
    </location>
</feature>
<dbReference type="PANTHER" id="PTHR46524:SF12">
    <property type="entry name" value="CW-TYPE DOMAIN-CONTAINING PROTEIN"/>
    <property type="match status" value="1"/>
</dbReference>
<keyword evidence="2" id="KW-0863">Zinc-finger</keyword>
<feature type="compositionally biased region" description="Low complexity" evidence="4">
    <location>
        <begin position="1053"/>
        <end position="1067"/>
    </location>
</feature>
<dbReference type="InterPro" id="IPR011124">
    <property type="entry name" value="Znf_CW"/>
</dbReference>
<feature type="region of interest" description="Disordered" evidence="4">
    <location>
        <begin position="760"/>
        <end position="908"/>
    </location>
</feature>
<evidence type="ECO:0000313" key="7">
    <source>
        <dbReference type="Proteomes" id="UP001630127"/>
    </source>
</evidence>
<evidence type="ECO:0000256" key="1">
    <source>
        <dbReference type="ARBA" id="ARBA00022723"/>
    </source>
</evidence>
<accession>A0ABD2YP65</accession>
<feature type="compositionally biased region" description="Basic and acidic residues" evidence="4">
    <location>
        <begin position="1209"/>
        <end position="1227"/>
    </location>
</feature>
<dbReference type="InterPro" id="IPR055300">
    <property type="entry name" value="CWZF3/5/7"/>
</dbReference>
<feature type="region of interest" description="Disordered" evidence="4">
    <location>
        <begin position="80"/>
        <end position="104"/>
    </location>
</feature>
<feature type="region of interest" description="Disordered" evidence="4">
    <location>
        <begin position="1270"/>
        <end position="1309"/>
    </location>
</feature>
<feature type="compositionally biased region" description="Basic and acidic residues" evidence="4">
    <location>
        <begin position="450"/>
        <end position="469"/>
    </location>
</feature>
<feature type="compositionally biased region" description="Basic and acidic residues" evidence="4">
    <location>
        <begin position="954"/>
        <end position="963"/>
    </location>
</feature>
<feature type="domain" description="CW-type" evidence="5">
    <location>
        <begin position="632"/>
        <end position="685"/>
    </location>
</feature>
<name>A0ABD2YP65_9GENT</name>
<dbReference type="Pfam" id="PF07496">
    <property type="entry name" value="zf-CW"/>
    <property type="match status" value="1"/>
</dbReference>
<sequence length="1676" mass="184666">MGWGSGASKMEEEAELEEGEAYDVDDTSIDPEIDLSYLDEKVQSVLGHFQKDFEGGVSAENLGAKFGGYGSFLPTYQRSPSVWSQPKSPPRVQTHTTSRSPTCREVGRQNATTLPHASLSQRNGTAVTGSEHLSHEKMVQLGDGSVRQDSCLSSAQVAEKFPARLQPSPSKSLNTNDQKTLKFRIKVGSDKMTQRNAAIYSGLGLTSPSSSTGNSPGESGGNLFESQETPDESSSCIIQMFTSFTIARGHLISPLHNNFANLVRNIPLESNKPEATVKLNHDHSTTSADDSTSMLSDEDLLTRKLTEAVGKSEKYEESKCGTINSFEDDTLSRLKDNHGAETLQSKESFRDSTKVLEAFKEHENDVILTKRAASKDKAKGRLLVTPLVKDESFESVSGLSGTNFDHQKAKSSSVEWSKKNQIKSSHKDVPVDHSEGIRSKANRIPASLKSDSDISESEKDSKGDIDHLIQKASARATSHEQDESRIPVSANKLSFESKKKTKGGQVKGKQFMDSTEESRRAGVSATVKQKGIKRDVYKARDIYKDLFETNSESRSKAVDVLEDPSGNRSKESNVETVKEKQAHSVRLKGKPSSNKFDNQVTSGTLLKDPPTDSRPSNNGLTLVTEQATVAPVLIEENWVCCDQCQTWRLLPYGTKPEDLPEKWLCSMLNWLPGMNRCDISEEETTKALYALYQLPIPENQHGIQNHDDRPATGVYSVDEHLLNQNHQNVGIDYKSNGRKKMQKIKETFFTGSKEKNFQLDLVKRGSSKDMKQPSLETNPVKRSTSKSEIAVKKHSNRRKQEDVTGGDVKPKRKSKRESDQYECEGATKSKTQGSGISSNTVLPSMGSMKDIQKHSERGYSKDVISKERNELQTSVRKPNESASGLLGNGSVDMTKNSNNGEISLKKRKLKDWQNSQNYAETLQNDVSQFHDRNAPVKEESSDSGFRRDKKLRVSHSDGKESSRSKSSAELNRKDMTTRMRPSACNNTIDGNFGKPKQLKKYRVKLTSQLTMEDLESLKKDLGCEPVSTAATSSSSKVSDSRKNRTNYQEVKGSPVESVSSSPMRMSSLNKLSPEKLDGSGMDRSKVGSPGKVVDGDVNYVAKRSGTVKKRKNSDVLNPEPAGTHILEFRETDAREKLGGDYELGVRPSPLSGNGHLGNDHLDNLEGHRTCQPRMHASEPCYSKDWIGKNQHNTILLQKKSAKASSLLPKGKDRSFGLHSEGEVEKASDLPNDQRVLNPKAGLRLDTEIDQNHVAACGVLLGDHSGVRSVKTNKSISKRESRKLLDEGRENLSKPEGHRRSSVKLGDPCSKDASNLVQQDLIKGFGTVKKISALQVCGDGKSLVDRHPKDEHEVLPSASKQAPGAQNGSLLQVRAHDVSICGDVSKVSKDHPNIILQHEPSNGNPAPGRSVVRNLSGPSPVRRDASDQTAPTALKEAENLKIYADNLKNSGFSFECNEAYFQAALKFLHAAALLESNSENNKPGEMNPMQIYSNTAKLCETCALEYERRKEMAAAALAYKCMEVTYMRVVYCKNTSTNRIYHDLEASLQIVPQGESPSSSASDIDNLNNQALVEKASLSKSNSSHSGNHVIAHRNHPSFFRLLDFTNDVNSAMEASRKSQNAFSAAHAILEESQNKEGIVAVKRVIDFSFQDVEELVRLVRFAIEAISRQGFVGSRD</sequence>
<reference evidence="6 7" key="1">
    <citation type="submission" date="2024-11" db="EMBL/GenBank/DDBJ databases">
        <title>A near-complete genome assembly of Cinchona calisaya.</title>
        <authorList>
            <person name="Lian D.C."/>
            <person name="Zhao X.W."/>
            <person name="Wei L."/>
        </authorList>
    </citation>
    <scope>NUCLEOTIDE SEQUENCE [LARGE SCALE GENOMIC DNA]</scope>
    <source>
        <tissue evidence="6">Nenye</tissue>
    </source>
</reference>